<dbReference type="GO" id="GO:0006397">
    <property type="term" value="P:mRNA processing"/>
    <property type="evidence" value="ECO:0007669"/>
    <property type="project" value="UniProtKB-KW"/>
</dbReference>
<evidence type="ECO:0000256" key="2">
    <source>
        <dbReference type="ARBA" id="ARBA00022484"/>
    </source>
</evidence>
<name>A0A8A6RPC5_9FLAV</name>
<dbReference type="GO" id="GO:0005524">
    <property type="term" value="F:ATP binding"/>
    <property type="evidence" value="ECO:0007669"/>
    <property type="project" value="InterPro"/>
</dbReference>
<evidence type="ECO:0000256" key="6">
    <source>
        <dbReference type="ARBA" id="ARBA00022695"/>
    </source>
</evidence>
<reference evidence="13" key="2">
    <citation type="journal article" date="2021" name="Virus Evol.">
        <title>Viromics of extant insect orders unveil the evolution of the flavi-like superfamily.</title>
        <authorList>
            <person name="Sofia P."/>
            <person name="Simon K."/>
            <person name="Florian Z."/>
            <person name="Alexander D."/>
            <person name="Malte P."/>
            <person name="Shanlin L."/>
            <person name="Xin Z."/>
            <person name="Christian D."/>
            <person name="Bernhard M."/>
            <person name="Sandra J."/>
        </authorList>
    </citation>
    <scope>NUCLEOTIDE SEQUENCE</scope>
    <source>
        <strain evidence="13">OKIAV327</strain>
    </source>
</reference>
<dbReference type="EMBL" id="MW208797">
    <property type="protein sequence ID" value="QTJ63639.1"/>
    <property type="molecule type" value="Genomic_RNA"/>
</dbReference>
<evidence type="ECO:0000256" key="5">
    <source>
        <dbReference type="ARBA" id="ARBA00022679"/>
    </source>
</evidence>
<evidence type="ECO:0000259" key="12">
    <source>
        <dbReference type="PROSITE" id="PS50507"/>
    </source>
</evidence>
<dbReference type="Gene3D" id="1.10.260.90">
    <property type="match status" value="1"/>
</dbReference>
<keyword evidence="7" id="KW-0067">ATP-binding</keyword>
<proteinExistence type="predicted"/>
<dbReference type="Gene3D" id="3.40.50.150">
    <property type="entry name" value="Vaccinia Virus protein VP39"/>
    <property type="match status" value="1"/>
</dbReference>
<dbReference type="PROSITE" id="PS50507">
    <property type="entry name" value="RDRP_SSRNA_POS"/>
    <property type="match status" value="1"/>
</dbReference>
<dbReference type="GO" id="GO:0008168">
    <property type="term" value="F:methyltransferase activity"/>
    <property type="evidence" value="ECO:0007669"/>
    <property type="project" value="InterPro"/>
</dbReference>
<dbReference type="SUPFAM" id="SSF53335">
    <property type="entry name" value="S-adenosyl-L-methionine-dependent methyltransferases"/>
    <property type="match status" value="1"/>
</dbReference>
<comment type="subcellular location">
    <subcellularLocation>
        <location evidence="1">Host nucleus</location>
    </subcellularLocation>
</comment>
<evidence type="ECO:0000256" key="10">
    <source>
        <dbReference type="ARBA" id="ARBA00023136"/>
    </source>
</evidence>
<dbReference type="GO" id="GO:0003723">
    <property type="term" value="F:RNA binding"/>
    <property type="evidence" value="ECO:0007669"/>
    <property type="project" value="UniProtKB-KW"/>
</dbReference>
<dbReference type="GO" id="GO:0003724">
    <property type="term" value="F:RNA helicase activity"/>
    <property type="evidence" value="ECO:0007669"/>
    <property type="project" value="UniProtKB-EC"/>
</dbReference>
<dbReference type="InterPro" id="IPR043502">
    <property type="entry name" value="DNA/RNA_pol_sf"/>
</dbReference>
<dbReference type="InterPro" id="IPR007094">
    <property type="entry name" value="RNA-dir_pol_PSvirus"/>
</dbReference>
<dbReference type="GO" id="GO:0042025">
    <property type="term" value="C:host cell nucleus"/>
    <property type="evidence" value="ECO:0007669"/>
    <property type="project" value="UniProtKB-SubCell"/>
</dbReference>
<reference evidence="13" key="1">
    <citation type="submission" date="2020-11" db="EMBL/GenBank/DDBJ databases">
        <authorList>
            <person name="Paraskevopoulou S."/>
            <person name="Kaefer S."/>
            <person name="Zirkel F."/>
            <person name="Donath A."/>
            <person name="Petersen M."/>
            <person name="Liu S."/>
            <person name="Zhou X."/>
            <person name="Drosten C."/>
            <person name="Misof B."/>
            <person name="Junglen S."/>
        </authorList>
    </citation>
    <scope>NUCLEOTIDE SEQUENCE</scope>
    <source>
        <strain evidence="13">OKIAV327</strain>
    </source>
</reference>
<evidence type="ECO:0000313" key="13">
    <source>
        <dbReference type="EMBL" id="QTJ63639.1"/>
    </source>
</evidence>
<feature type="domain" description="RdRp catalytic" evidence="12">
    <location>
        <begin position="558"/>
        <end position="702"/>
    </location>
</feature>
<keyword evidence="5" id="KW-0808">Transferase</keyword>
<accession>A0A8A6RPC5</accession>
<evidence type="ECO:0000256" key="8">
    <source>
        <dbReference type="ARBA" id="ARBA00022884"/>
    </source>
</evidence>
<dbReference type="SUPFAM" id="SSF56672">
    <property type="entry name" value="DNA/RNA polymerases"/>
    <property type="match status" value="1"/>
</dbReference>
<comment type="catalytic activity">
    <reaction evidence="11">
        <text>ATP + H2O = ADP + phosphate + H(+)</text>
        <dbReference type="Rhea" id="RHEA:13065"/>
        <dbReference type="ChEBI" id="CHEBI:15377"/>
        <dbReference type="ChEBI" id="CHEBI:15378"/>
        <dbReference type="ChEBI" id="CHEBI:30616"/>
        <dbReference type="ChEBI" id="CHEBI:43474"/>
        <dbReference type="ChEBI" id="CHEBI:456216"/>
        <dbReference type="EC" id="3.6.4.13"/>
    </reaction>
</comment>
<dbReference type="InterPro" id="IPR002877">
    <property type="entry name" value="RNA_MeTrfase_FtsJ_dom"/>
</dbReference>
<keyword evidence="3" id="KW-1048">Host nucleus</keyword>
<keyword evidence="7" id="KW-0378">Hydrolase</keyword>
<keyword evidence="7" id="KW-0547">Nucleotide-binding</keyword>
<keyword evidence="2 13" id="KW-0696">RNA-directed RNA polymerase</keyword>
<dbReference type="GO" id="GO:0032259">
    <property type="term" value="P:methylation"/>
    <property type="evidence" value="ECO:0007669"/>
    <property type="project" value="InterPro"/>
</dbReference>
<keyword evidence="7" id="KW-0347">Helicase</keyword>
<keyword evidence="4" id="KW-0507">mRNA processing</keyword>
<dbReference type="InterPro" id="IPR046811">
    <property type="entry name" value="Flavi_NS5_thumb"/>
</dbReference>
<dbReference type="Pfam" id="PF01728">
    <property type="entry name" value="FtsJ"/>
    <property type="match status" value="1"/>
</dbReference>
<keyword evidence="9" id="KW-0693">Viral RNA replication</keyword>
<keyword evidence="10" id="KW-0472">Membrane</keyword>
<evidence type="ECO:0000256" key="4">
    <source>
        <dbReference type="ARBA" id="ARBA00022664"/>
    </source>
</evidence>
<evidence type="ECO:0000256" key="3">
    <source>
        <dbReference type="ARBA" id="ARBA00022562"/>
    </source>
</evidence>
<evidence type="ECO:0000256" key="11">
    <source>
        <dbReference type="ARBA" id="ARBA00047984"/>
    </source>
</evidence>
<organism evidence="13">
    <name type="scientific">Hemipteran jingmen-related virus</name>
    <dbReference type="NCBI Taxonomy" id="2822571"/>
    <lineage>
        <taxon>Viruses</taxon>
        <taxon>Riboviria</taxon>
        <taxon>Orthornavirae</taxon>
        <taxon>Kitrinoviricota</taxon>
        <taxon>Flasuviricetes</taxon>
        <taxon>Amarillovirales</taxon>
        <taxon>Flaviviridae</taxon>
    </lineage>
</organism>
<dbReference type="GO" id="GO:0003968">
    <property type="term" value="F:RNA-directed RNA polymerase activity"/>
    <property type="evidence" value="ECO:0007669"/>
    <property type="project" value="UniProtKB-KW"/>
</dbReference>
<keyword evidence="8" id="KW-0694">RNA-binding</keyword>
<keyword evidence="6" id="KW-0548">Nucleotidyltransferase</keyword>
<evidence type="ECO:0000256" key="9">
    <source>
        <dbReference type="ARBA" id="ARBA00022953"/>
    </source>
</evidence>
<dbReference type="Pfam" id="PF20483">
    <property type="entry name" value="Flavi_NS5_thumb"/>
    <property type="match status" value="1"/>
</dbReference>
<sequence length="925" mass="105479">MYQQYDTLTQKYVTDITIFLNWLIRIWNVIYTHYFIGAGTHSSKISEKIFLLKQRLKNSPWLRSSLLYKIWLNNLSTNEFKDLQNSNPVSIYKSVNMVSRGYLKLQALVKESNVRISGRVLDLCAGRGGWDQYVAGIHSVSTITSVTLGPGPRHVGHEKYTDLHYKGREKVDQIYMDIKDLPPQDVDWVLFDGGESKTDFDREKNGFLNLIKNVDKHITEKTGFILKVLVPLDLDVVLFLEDIQKRTNKGNYYRCVYSKPTSQELYFISTPRRNLRTVGPLLMNDMLNVASVDYETQVITSELDTEWPALPPEAPPPPDLSLGIHSLGPTIPEPSSKFRHWKSLGIYPQGSLGSSGQSYVDLPRDLLHEIVPALPEFLSYKLTDTTPLSFLATFRKKIDTTPIEHHPYVQLKADIYDEMASWFLRKGFQYKIPSEEELIVNLNKQGAAGALDYGYSSVGEFISLPYWREIVEDHEQAHLAGRPIAAIWKTMGKREKKKLLQNATGSRMVAYMGIPDRIIESKYLSPFANLTKPSINPAGVGGLGLHDLGERLKEVWKGAAINDDVAGYDTRVSATEMLNERDFFKKMVKHSCLPKEEESKVLTMIDRLYAIYIHPTILIPMDHPMHVRSELIQGQGQRMSGSYPTYIGNTLGTLVNLAVDCCETFNWSPNEFFNHLDLGTIGALISGDDKVVTAHPQLIQKLSQAYHIGNSMGKIRKDIGLQTPSPIHYRIEEVEFCSHSYSSITYYDSYSGRTVARMMPTRAYSEVLAKSCIWLGASKEHMDKMAWCRAMSNQILVNYHHMRLCRRFGLALNACTPEHIILTDTGHAFLPRPWMRPGDILDVINECLFGESTHYPVEGFRVREFRHLGYLVPQQEKRFGYVYQIRDFADWGRKLPYKVQKLAYLNGGDFTVMYNVSRYANLGPG</sequence>
<dbReference type="InterPro" id="IPR029063">
    <property type="entry name" value="SAM-dependent_MTases_sf"/>
</dbReference>
<dbReference type="Pfam" id="PF00972">
    <property type="entry name" value="Flavi_NS5"/>
    <property type="match status" value="1"/>
</dbReference>
<evidence type="ECO:0000256" key="7">
    <source>
        <dbReference type="ARBA" id="ARBA00022806"/>
    </source>
</evidence>
<dbReference type="InterPro" id="IPR000208">
    <property type="entry name" value="Flavi_RdRp_fingers/palm"/>
</dbReference>
<protein>
    <submittedName>
        <fullName evidence="13">RNA-dependent RNA polymerase</fullName>
    </submittedName>
</protein>
<evidence type="ECO:0000256" key="1">
    <source>
        <dbReference type="ARBA" id="ARBA00004147"/>
    </source>
</evidence>
<dbReference type="GO" id="GO:0039694">
    <property type="term" value="P:viral RNA genome replication"/>
    <property type="evidence" value="ECO:0007669"/>
    <property type="project" value="InterPro"/>
</dbReference>